<protein>
    <recommendedName>
        <fullName evidence="2">Reverse transcriptase Ty1/copia-type domain-containing protein</fullName>
    </recommendedName>
</protein>
<evidence type="ECO:0000259" key="2">
    <source>
        <dbReference type="Pfam" id="PF07727"/>
    </source>
</evidence>
<organism evidence="3">
    <name type="scientific">Tanacetum cinerariifolium</name>
    <name type="common">Dalmatian daisy</name>
    <name type="synonym">Chrysanthemum cinerariifolium</name>
    <dbReference type="NCBI Taxonomy" id="118510"/>
    <lineage>
        <taxon>Eukaryota</taxon>
        <taxon>Viridiplantae</taxon>
        <taxon>Streptophyta</taxon>
        <taxon>Embryophyta</taxon>
        <taxon>Tracheophyta</taxon>
        <taxon>Spermatophyta</taxon>
        <taxon>Magnoliopsida</taxon>
        <taxon>eudicotyledons</taxon>
        <taxon>Gunneridae</taxon>
        <taxon>Pentapetalae</taxon>
        <taxon>asterids</taxon>
        <taxon>campanulids</taxon>
        <taxon>Asterales</taxon>
        <taxon>Asteraceae</taxon>
        <taxon>Asteroideae</taxon>
        <taxon>Anthemideae</taxon>
        <taxon>Anthemidinae</taxon>
        <taxon>Tanacetum</taxon>
    </lineage>
</organism>
<feature type="compositionally biased region" description="Low complexity" evidence="1">
    <location>
        <begin position="673"/>
        <end position="682"/>
    </location>
</feature>
<gene>
    <name evidence="3" type="ORF">Tci_029304</name>
</gene>
<feature type="domain" description="Reverse transcriptase Ty1/copia-type" evidence="2">
    <location>
        <begin position="129"/>
        <end position="251"/>
    </location>
</feature>
<dbReference type="PANTHER" id="PTHR11439">
    <property type="entry name" value="GAG-POL-RELATED RETROTRANSPOSON"/>
    <property type="match status" value="1"/>
</dbReference>
<dbReference type="PANTHER" id="PTHR11439:SF467">
    <property type="entry name" value="INTEGRASE CATALYTIC DOMAIN-CONTAINING PROTEIN"/>
    <property type="match status" value="1"/>
</dbReference>
<comment type="caution">
    <text evidence="3">The sequence shown here is derived from an EMBL/GenBank/DDBJ whole genome shotgun (WGS) entry which is preliminary data.</text>
</comment>
<reference evidence="3" key="1">
    <citation type="journal article" date="2019" name="Sci. Rep.">
        <title>Draft genome of Tanacetum cinerariifolium, the natural source of mosquito coil.</title>
        <authorList>
            <person name="Yamashiro T."/>
            <person name="Shiraishi A."/>
            <person name="Satake H."/>
            <person name="Nakayama K."/>
        </authorList>
    </citation>
    <scope>NUCLEOTIDE SEQUENCE</scope>
</reference>
<feature type="region of interest" description="Disordered" evidence="1">
    <location>
        <begin position="712"/>
        <end position="743"/>
    </location>
</feature>
<evidence type="ECO:0000256" key="1">
    <source>
        <dbReference type="SAM" id="MobiDB-lite"/>
    </source>
</evidence>
<accession>A0A6L2L6R2</accession>
<dbReference type="Pfam" id="PF07727">
    <property type="entry name" value="RVT_2"/>
    <property type="match status" value="2"/>
</dbReference>
<feature type="domain" description="Reverse transcriptase Ty1/copia-type" evidence="2">
    <location>
        <begin position="49"/>
        <end position="127"/>
    </location>
</feature>
<evidence type="ECO:0000313" key="3">
    <source>
        <dbReference type="EMBL" id="GEU57326.1"/>
    </source>
</evidence>
<dbReference type="AlphaFoldDB" id="A0A6L2L6R2"/>
<name>A0A6L2L6R2_TANCI</name>
<feature type="region of interest" description="Disordered" evidence="1">
    <location>
        <begin position="658"/>
        <end position="700"/>
    </location>
</feature>
<feature type="compositionally biased region" description="Gly residues" evidence="1">
    <location>
        <begin position="723"/>
        <end position="740"/>
    </location>
</feature>
<feature type="compositionally biased region" description="Gly residues" evidence="1">
    <location>
        <begin position="658"/>
        <end position="672"/>
    </location>
</feature>
<dbReference type="EMBL" id="BKCJ010003810">
    <property type="protein sequence ID" value="GEU57326.1"/>
    <property type="molecule type" value="Genomic_DNA"/>
</dbReference>
<proteinExistence type="predicted"/>
<sequence length="899" mass="91148">MRRETQVITKEHELGDLSEPNNYKAALLDPESDKWLNAMKVEMQSMKDNEVWDLVELHSNGKTVGSKWLFKKKTGMDGAVHTYKARLVSKGYSQTPRIDYEETFSPVADIRAILILIAIAAFYDYEIWLKKASRQWNKRFYDKIKKFGFTQNRDEPCVYLKASGSNITFIILYIDDILIMRNNIPMLQDVKSYLGRCFAMKDLDEAAYIFEIKIYKDRSQRLIGLCQSAYIENILKRYHMENFKRGSIPMQERIRLSESQGVSTPAELKRMQNVPYVSAVGSIMYDVKCSRPDVAFTHNITSRFQQNPSDLHWTTVKNILKYLRNTKDMFLVYGDDIKRELRVSCYNDVGYLTDADDLKSQTGYVKELRITKGARHFRAKVHYLREVIEYDDVKLEKVYTDENLADPFTKALAFLKYLEHTKIIEMLPASSLIMILPLVSAVGFGGLMSSSEPMLQGGLAGGTMLVGGNAGGSVGGMTVGGLAGGDIGDGGGDVGTLGVVGDGASVDGVGALDGGETPGDGASVDGVGAMVGGEIPGDGASVGGVGAMVGGETLGDGASVDGVGAMVGGETPGDGASVDGVGAMVGGETPGDGASVGGIGAMVGGETPGDGASVGGVGAMVGGETLGDGASEDGVGAMVGGETPGDGASVDGVGAMVGGETPGDGASVGGDGASVDGDGASANGVGAMVGGETPGDGASVGKHRLVWRGETLGDGASEDGVGAMVGGETPGDGASVGGDGASVDGDGASVDGVGAMVGGETAGDGVSVDGVGAMAGDEILGDGASVDGVGAMVGGETPGDGASVDGDGASVDGVGAMVGGETPGDGASVDGDGASVDGVGAMVGGETAGDGASVVGVGAIVGGFVGGGVKLGVVGGGVEVGDGVGLADGVTIGVFAVGG</sequence>
<dbReference type="InterPro" id="IPR013103">
    <property type="entry name" value="RVT_2"/>
</dbReference>